<reference evidence="13 14" key="1">
    <citation type="submission" date="2023-08" db="EMBL/GenBank/DDBJ databases">
        <title>Bioegradation of LLDPE and BLDPE plastic by marine bacteria from coast plastic debris.</title>
        <authorList>
            <person name="Rong Z."/>
        </authorList>
    </citation>
    <scope>NUCLEOTIDE SEQUENCE [LARGE SCALE GENOMIC DNA]</scope>
    <source>
        <strain evidence="13 14">Z-2</strain>
    </source>
</reference>
<dbReference type="PANTHER" id="PTHR37461:SF1">
    <property type="entry name" value="ANTI-SIGMA-K FACTOR RSKA"/>
    <property type="match status" value="1"/>
</dbReference>
<feature type="compositionally biased region" description="Basic residues" evidence="10">
    <location>
        <begin position="117"/>
        <end position="127"/>
    </location>
</feature>
<evidence type="ECO:0000313" key="14">
    <source>
        <dbReference type="Proteomes" id="UP001265083"/>
    </source>
</evidence>
<gene>
    <name evidence="13" type="ORF">RD149_08940</name>
</gene>
<keyword evidence="14" id="KW-1185">Reference proteome</keyword>
<protein>
    <recommendedName>
        <fullName evidence="9">Regulator of SigK</fullName>
    </recommendedName>
    <alternativeName>
        <fullName evidence="8">Sigma-K anti-sigma factor RskA</fullName>
    </alternativeName>
</protein>
<sequence>MTKPDADPGDGMSAWLDEHVELYAVSALTDDENIRAERELAALSPRERSAYERRIVEIQAAMAGFASTYAAEAPDDLKGRVLSHVFDGAAGLDSPTPPSGTPETDIRRDREMLGRQTRTRQTRTRQGPRRAVVVLAAAAVTLVVALGAGVLIGRTTAGEPSPSSTAAEERQQEVLDVLTAGDATVRAQPLADAHGTITVITSKTADRAVTLLRNQRRPISPDSTFQLWLVGGAENPVPAGLIPGGDTEPVVVDELGDAQVLAVTVEPAGGSAQPTTPILAQVPL</sequence>
<evidence type="ECO:0000256" key="8">
    <source>
        <dbReference type="ARBA" id="ARBA00029829"/>
    </source>
</evidence>
<keyword evidence="2" id="KW-1003">Cell membrane</keyword>
<evidence type="ECO:0000256" key="1">
    <source>
        <dbReference type="ARBA" id="ARBA00004162"/>
    </source>
</evidence>
<dbReference type="EMBL" id="JAVLUS010000006">
    <property type="protein sequence ID" value="MDS1113893.1"/>
    <property type="molecule type" value="Genomic_DNA"/>
</dbReference>
<keyword evidence="7" id="KW-0804">Transcription</keyword>
<keyword evidence="5" id="KW-0805">Transcription regulation</keyword>
<evidence type="ECO:0000256" key="10">
    <source>
        <dbReference type="SAM" id="MobiDB-lite"/>
    </source>
</evidence>
<evidence type="ECO:0000259" key="12">
    <source>
        <dbReference type="Pfam" id="PF10099"/>
    </source>
</evidence>
<dbReference type="Proteomes" id="UP001265083">
    <property type="component" value="Unassembled WGS sequence"/>
</dbReference>
<comment type="subcellular location">
    <subcellularLocation>
        <location evidence="1">Cell membrane</location>
        <topology evidence="1">Single-pass membrane protein</topology>
    </subcellularLocation>
</comment>
<dbReference type="InterPro" id="IPR041916">
    <property type="entry name" value="Anti_sigma_zinc_sf"/>
</dbReference>
<evidence type="ECO:0000256" key="5">
    <source>
        <dbReference type="ARBA" id="ARBA00023015"/>
    </source>
</evidence>
<name>A0ABU2GR11_9ACTN</name>
<evidence type="ECO:0000256" key="9">
    <source>
        <dbReference type="ARBA" id="ARBA00030803"/>
    </source>
</evidence>
<dbReference type="PANTHER" id="PTHR37461">
    <property type="entry name" value="ANTI-SIGMA-K FACTOR RSKA"/>
    <property type="match status" value="1"/>
</dbReference>
<dbReference type="InterPro" id="IPR051474">
    <property type="entry name" value="Anti-sigma-K/W_factor"/>
</dbReference>
<evidence type="ECO:0000256" key="7">
    <source>
        <dbReference type="ARBA" id="ARBA00023163"/>
    </source>
</evidence>
<dbReference type="InterPro" id="IPR018764">
    <property type="entry name" value="RskA_C"/>
</dbReference>
<keyword evidence="4 11" id="KW-1133">Transmembrane helix</keyword>
<organism evidence="13 14">
    <name type="scientific">Gordonia westfalica</name>
    <dbReference type="NCBI Taxonomy" id="158898"/>
    <lineage>
        <taxon>Bacteria</taxon>
        <taxon>Bacillati</taxon>
        <taxon>Actinomycetota</taxon>
        <taxon>Actinomycetes</taxon>
        <taxon>Mycobacteriales</taxon>
        <taxon>Gordoniaceae</taxon>
        <taxon>Gordonia</taxon>
    </lineage>
</organism>
<proteinExistence type="predicted"/>
<comment type="caution">
    <text evidence="13">The sequence shown here is derived from an EMBL/GenBank/DDBJ whole genome shotgun (WGS) entry which is preliminary data.</text>
</comment>
<evidence type="ECO:0000256" key="11">
    <source>
        <dbReference type="SAM" id="Phobius"/>
    </source>
</evidence>
<feature type="region of interest" description="Disordered" evidence="10">
    <location>
        <begin position="88"/>
        <end position="127"/>
    </location>
</feature>
<evidence type="ECO:0000313" key="13">
    <source>
        <dbReference type="EMBL" id="MDS1113893.1"/>
    </source>
</evidence>
<keyword evidence="6 11" id="KW-0472">Membrane</keyword>
<dbReference type="Gene3D" id="1.10.10.1320">
    <property type="entry name" value="Anti-sigma factor, zinc-finger domain"/>
    <property type="match status" value="1"/>
</dbReference>
<evidence type="ECO:0000256" key="3">
    <source>
        <dbReference type="ARBA" id="ARBA00022692"/>
    </source>
</evidence>
<dbReference type="RefSeq" id="WP_310950162.1">
    <property type="nucleotide sequence ID" value="NZ_JAVLUS010000006.1"/>
</dbReference>
<feature type="domain" description="Anti-sigma K factor RskA C-terminal" evidence="12">
    <location>
        <begin position="135"/>
        <end position="277"/>
    </location>
</feature>
<evidence type="ECO:0000256" key="6">
    <source>
        <dbReference type="ARBA" id="ARBA00023136"/>
    </source>
</evidence>
<dbReference type="Pfam" id="PF10099">
    <property type="entry name" value="RskA_C"/>
    <property type="match status" value="1"/>
</dbReference>
<keyword evidence="3 11" id="KW-0812">Transmembrane</keyword>
<evidence type="ECO:0000256" key="4">
    <source>
        <dbReference type="ARBA" id="ARBA00022989"/>
    </source>
</evidence>
<evidence type="ECO:0000256" key="2">
    <source>
        <dbReference type="ARBA" id="ARBA00022475"/>
    </source>
</evidence>
<feature type="transmembrane region" description="Helical" evidence="11">
    <location>
        <begin position="131"/>
        <end position="152"/>
    </location>
</feature>
<accession>A0ABU2GR11</accession>
<feature type="compositionally biased region" description="Basic and acidic residues" evidence="10">
    <location>
        <begin position="104"/>
        <end position="113"/>
    </location>
</feature>